<feature type="region of interest" description="Disordered" evidence="1">
    <location>
        <begin position="27"/>
        <end position="81"/>
    </location>
</feature>
<proteinExistence type="predicted"/>
<name>A0A544W468_9MYCO</name>
<dbReference type="EMBL" id="VIFX01000008">
    <property type="protein sequence ID" value="TQR87016.1"/>
    <property type="molecule type" value="Genomic_DNA"/>
</dbReference>
<protein>
    <submittedName>
        <fullName evidence="3">Uncharacterized protein</fullName>
    </submittedName>
</protein>
<dbReference type="Proteomes" id="UP000315759">
    <property type="component" value="Unassembled WGS sequence"/>
</dbReference>
<evidence type="ECO:0000313" key="4">
    <source>
        <dbReference type="Proteomes" id="UP000315759"/>
    </source>
</evidence>
<comment type="caution">
    <text evidence="3">The sequence shown here is derived from an EMBL/GenBank/DDBJ whole genome shotgun (WGS) entry which is preliminary data.</text>
</comment>
<keyword evidence="2" id="KW-0732">Signal</keyword>
<evidence type="ECO:0000256" key="2">
    <source>
        <dbReference type="SAM" id="SignalP"/>
    </source>
</evidence>
<feature type="chain" id="PRO_5038690288" evidence="2">
    <location>
        <begin position="26"/>
        <end position="81"/>
    </location>
</feature>
<evidence type="ECO:0000313" key="3">
    <source>
        <dbReference type="EMBL" id="TQR87016.1"/>
    </source>
</evidence>
<dbReference type="AlphaFoldDB" id="A0A544W468"/>
<feature type="signal peptide" evidence="2">
    <location>
        <begin position="1"/>
        <end position="25"/>
    </location>
</feature>
<sequence length="81" mass="8060">MNSRLTRRVAAGLGVAAFISMGALTACGGSEEKPAPSSTTETTTAPSVTPTEKSINPTGGNLFTPPVKAPPAPTAIPGTHN</sequence>
<gene>
    <name evidence="3" type="ORF">D8S82_08060</name>
</gene>
<keyword evidence="4" id="KW-1185">Reference proteome</keyword>
<organism evidence="3 4">
    <name type="scientific">Mycolicibacterium hodleri</name>
    <dbReference type="NCBI Taxonomy" id="49897"/>
    <lineage>
        <taxon>Bacteria</taxon>
        <taxon>Bacillati</taxon>
        <taxon>Actinomycetota</taxon>
        <taxon>Actinomycetes</taxon>
        <taxon>Mycobacteriales</taxon>
        <taxon>Mycobacteriaceae</taxon>
        <taxon>Mycolicibacterium</taxon>
    </lineage>
</organism>
<dbReference type="RefSeq" id="WP_056557619.1">
    <property type="nucleotide sequence ID" value="NZ_VIFX01000008.1"/>
</dbReference>
<accession>A0A544W468</accession>
<evidence type="ECO:0000256" key="1">
    <source>
        <dbReference type="SAM" id="MobiDB-lite"/>
    </source>
</evidence>
<reference evidence="3 4" key="1">
    <citation type="submission" date="2018-10" db="EMBL/GenBank/DDBJ databases">
        <title>Draft genome of Mycobacterium hodleri strain B.</title>
        <authorList>
            <person name="Amande T.J."/>
            <person name="Mcgenity T.J."/>
        </authorList>
    </citation>
    <scope>NUCLEOTIDE SEQUENCE [LARGE SCALE GENOMIC DNA]</scope>
    <source>
        <strain evidence="3 4">B</strain>
    </source>
</reference>
<feature type="compositionally biased region" description="Low complexity" evidence="1">
    <location>
        <begin position="35"/>
        <end position="53"/>
    </location>
</feature>
<dbReference type="PROSITE" id="PS51257">
    <property type="entry name" value="PROKAR_LIPOPROTEIN"/>
    <property type="match status" value="1"/>
</dbReference>